<accession>A0A8S5NZZ5</accession>
<name>A0A8S5NZZ5_9CAUD</name>
<proteinExistence type="predicted"/>
<evidence type="ECO:0000313" key="1">
    <source>
        <dbReference type="EMBL" id="DAE00282.1"/>
    </source>
</evidence>
<sequence>MLITHLILATKSLYSVVTCVVYSRVGFLRVK</sequence>
<dbReference type="EMBL" id="BK015301">
    <property type="protein sequence ID" value="DAE00282.1"/>
    <property type="molecule type" value="Genomic_DNA"/>
</dbReference>
<protein>
    <submittedName>
        <fullName evidence="1">Uncharacterized protein</fullName>
    </submittedName>
</protein>
<reference evidence="1" key="1">
    <citation type="journal article" date="2021" name="Proc. Natl. Acad. Sci. U.S.A.">
        <title>A Catalog of Tens of Thousands of Viruses from Human Metagenomes Reveals Hidden Associations with Chronic Diseases.</title>
        <authorList>
            <person name="Tisza M.J."/>
            <person name="Buck C.B."/>
        </authorList>
    </citation>
    <scope>NUCLEOTIDE SEQUENCE</scope>
    <source>
        <strain evidence="1">CtLnO19</strain>
    </source>
</reference>
<organism evidence="1">
    <name type="scientific">Myoviridae sp. ctLnO19</name>
    <dbReference type="NCBI Taxonomy" id="2825085"/>
    <lineage>
        <taxon>Viruses</taxon>
        <taxon>Duplodnaviria</taxon>
        <taxon>Heunggongvirae</taxon>
        <taxon>Uroviricota</taxon>
        <taxon>Caudoviricetes</taxon>
    </lineage>
</organism>